<keyword evidence="3" id="KW-1185">Reference proteome</keyword>
<evidence type="ECO:0000313" key="2">
    <source>
        <dbReference type="EMBL" id="KAG9235616.1"/>
    </source>
</evidence>
<organism evidence="2 3">
    <name type="scientific">Amylocarpus encephaloides</name>
    <dbReference type="NCBI Taxonomy" id="45428"/>
    <lineage>
        <taxon>Eukaryota</taxon>
        <taxon>Fungi</taxon>
        <taxon>Dikarya</taxon>
        <taxon>Ascomycota</taxon>
        <taxon>Pezizomycotina</taxon>
        <taxon>Leotiomycetes</taxon>
        <taxon>Helotiales</taxon>
        <taxon>Helotiales incertae sedis</taxon>
        <taxon>Amylocarpus</taxon>
    </lineage>
</organism>
<dbReference type="EMBL" id="MU251427">
    <property type="protein sequence ID" value="KAG9235616.1"/>
    <property type="molecule type" value="Genomic_DNA"/>
</dbReference>
<reference evidence="2" key="1">
    <citation type="journal article" date="2021" name="IMA Fungus">
        <title>Genomic characterization of three marine fungi, including Emericellopsis atlantica sp. nov. with signatures of a generalist lifestyle and marine biomass degradation.</title>
        <authorList>
            <person name="Hagestad O.C."/>
            <person name="Hou L."/>
            <person name="Andersen J.H."/>
            <person name="Hansen E.H."/>
            <person name="Altermark B."/>
            <person name="Li C."/>
            <person name="Kuhnert E."/>
            <person name="Cox R.J."/>
            <person name="Crous P.W."/>
            <person name="Spatafora J.W."/>
            <person name="Lail K."/>
            <person name="Amirebrahimi M."/>
            <person name="Lipzen A."/>
            <person name="Pangilinan J."/>
            <person name="Andreopoulos W."/>
            <person name="Hayes R.D."/>
            <person name="Ng V."/>
            <person name="Grigoriev I.V."/>
            <person name="Jackson S.A."/>
            <person name="Sutton T.D.S."/>
            <person name="Dobson A.D.W."/>
            <person name="Rama T."/>
        </authorList>
    </citation>
    <scope>NUCLEOTIDE SEQUENCE</scope>
    <source>
        <strain evidence="2">TRa018bII</strain>
    </source>
</reference>
<sequence length="247" mass="28694">MPTQPSQSQHTNQFTLFPKLPLELRRRIWRCAALPFTPKILAFPIRVKLQTPALLRANKEARSEVLGLVTIWLWDLKDLSTIRDIMYIDSTKPPKIPRIAIDIETWLCYYLWATNGTRGIEAWWDILSHTQELLVVVERGYIGNSWSRYGMSITKGCKELVVPGDPPHTVLKSFKRRGDLQDLFRRFMNADTWDVLNINASAFVSSSWQDKVAQETRNGTASNDTLLKWKNWKTPKVGYYMLVFEHL</sequence>
<accession>A0A9P7YLC4</accession>
<evidence type="ECO:0000259" key="1">
    <source>
        <dbReference type="Pfam" id="PF20150"/>
    </source>
</evidence>
<dbReference type="Pfam" id="PF20150">
    <property type="entry name" value="2EXR"/>
    <property type="match status" value="1"/>
</dbReference>
<comment type="caution">
    <text evidence="2">The sequence shown here is derived from an EMBL/GenBank/DDBJ whole genome shotgun (WGS) entry which is preliminary data.</text>
</comment>
<evidence type="ECO:0000313" key="3">
    <source>
        <dbReference type="Proteomes" id="UP000824998"/>
    </source>
</evidence>
<dbReference type="OrthoDB" id="3564783at2759"/>
<proteinExistence type="predicted"/>
<dbReference type="Proteomes" id="UP000824998">
    <property type="component" value="Unassembled WGS sequence"/>
</dbReference>
<dbReference type="InterPro" id="IPR045518">
    <property type="entry name" value="2EXR"/>
</dbReference>
<dbReference type="AlphaFoldDB" id="A0A9P7YLC4"/>
<name>A0A9P7YLC4_9HELO</name>
<gene>
    <name evidence="2" type="ORF">BJ875DRAFT_483055</name>
</gene>
<feature type="domain" description="2EXR" evidence="1">
    <location>
        <begin position="14"/>
        <end position="66"/>
    </location>
</feature>
<protein>
    <recommendedName>
        <fullName evidence="1">2EXR domain-containing protein</fullName>
    </recommendedName>
</protein>